<dbReference type="CDD" id="cd03379">
    <property type="entry name" value="beta_CA_cladeD"/>
    <property type="match status" value="1"/>
</dbReference>
<dbReference type="AlphaFoldDB" id="A0A3B0WNQ4"/>
<evidence type="ECO:0000313" key="5">
    <source>
        <dbReference type="EMBL" id="VAW52297.1"/>
    </source>
</evidence>
<evidence type="ECO:0000256" key="2">
    <source>
        <dbReference type="ARBA" id="ARBA00006217"/>
    </source>
</evidence>
<comment type="cofactor">
    <cofactor evidence="1">
        <name>Zn(2+)</name>
        <dbReference type="ChEBI" id="CHEBI:29105"/>
    </cofactor>
</comment>
<keyword evidence="3" id="KW-0479">Metal-binding</keyword>
<evidence type="ECO:0000256" key="3">
    <source>
        <dbReference type="ARBA" id="ARBA00022723"/>
    </source>
</evidence>
<dbReference type="PANTHER" id="PTHR43175">
    <property type="entry name" value="CARBONIC ANHYDRASE"/>
    <property type="match status" value="1"/>
</dbReference>
<keyword evidence="4" id="KW-0862">Zinc</keyword>
<dbReference type="PANTHER" id="PTHR43175:SF3">
    <property type="entry name" value="CARBON DISULFIDE HYDROLASE"/>
    <property type="match status" value="1"/>
</dbReference>
<evidence type="ECO:0000256" key="4">
    <source>
        <dbReference type="ARBA" id="ARBA00022833"/>
    </source>
</evidence>
<dbReference type="SMART" id="SM00947">
    <property type="entry name" value="Pro_CA"/>
    <property type="match status" value="1"/>
</dbReference>
<gene>
    <name evidence="5" type="ORF">MNBD_GAMMA05-159</name>
</gene>
<organism evidence="5">
    <name type="scientific">hydrothermal vent metagenome</name>
    <dbReference type="NCBI Taxonomy" id="652676"/>
    <lineage>
        <taxon>unclassified sequences</taxon>
        <taxon>metagenomes</taxon>
        <taxon>ecological metagenomes</taxon>
    </lineage>
</organism>
<dbReference type="Pfam" id="PF00484">
    <property type="entry name" value="Pro_CA"/>
    <property type="match status" value="1"/>
</dbReference>
<sequence>MSSTTTLLNRNRQFASDFTAADLPILPKLRTVIITCGDARVDPAHVLGLELGDAVVIRNNGGRVTQAVVEELAALVFMVAKMDGAEPGSFEVVIIQHTQCGAERFADPEFQKVLKEHVGVDVSLTAISDHEQSLREDVERLRSAPEVPGYVVVSGLIYDVQNGRIREVIAPAALAQ</sequence>
<name>A0A3B0WNQ4_9ZZZZ</name>
<dbReference type="EMBL" id="UOFE01000026">
    <property type="protein sequence ID" value="VAW52297.1"/>
    <property type="molecule type" value="Genomic_DNA"/>
</dbReference>
<dbReference type="InterPro" id="IPR001765">
    <property type="entry name" value="Carbonic_anhydrase"/>
</dbReference>
<dbReference type="SUPFAM" id="SSF53056">
    <property type="entry name" value="beta-carbonic anhydrase, cab"/>
    <property type="match status" value="1"/>
</dbReference>
<dbReference type="GO" id="GO:0008270">
    <property type="term" value="F:zinc ion binding"/>
    <property type="evidence" value="ECO:0007669"/>
    <property type="project" value="InterPro"/>
</dbReference>
<proteinExistence type="inferred from homology"/>
<comment type="similarity">
    <text evidence="2">Belongs to the beta-class carbonic anhydrase family.</text>
</comment>
<dbReference type="GO" id="GO:0004089">
    <property type="term" value="F:carbonate dehydratase activity"/>
    <property type="evidence" value="ECO:0007669"/>
    <property type="project" value="InterPro"/>
</dbReference>
<accession>A0A3B0WNQ4</accession>
<dbReference type="InterPro" id="IPR036874">
    <property type="entry name" value="Carbonic_anhydrase_sf"/>
</dbReference>
<evidence type="ECO:0000256" key="1">
    <source>
        <dbReference type="ARBA" id="ARBA00001947"/>
    </source>
</evidence>
<protein>
    <recommendedName>
        <fullName evidence="6">Carbonic anhydrase</fullName>
    </recommendedName>
</protein>
<evidence type="ECO:0008006" key="6">
    <source>
        <dbReference type="Google" id="ProtNLM"/>
    </source>
</evidence>
<dbReference type="Gene3D" id="3.40.1050.10">
    <property type="entry name" value="Carbonic anhydrase"/>
    <property type="match status" value="1"/>
</dbReference>
<reference evidence="5" key="1">
    <citation type="submission" date="2018-06" db="EMBL/GenBank/DDBJ databases">
        <authorList>
            <person name="Zhirakovskaya E."/>
        </authorList>
    </citation>
    <scope>NUCLEOTIDE SEQUENCE</scope>
</reference>